<dbReference type="Gene3D" id="3.40.50.1000">
    <property type="entry name" value="HAD superfamily/HAD-like"/>
    <property type="match status" value="1"/>
</dbReference>
<dbReference type="PANTHER" id="PTHR10000:SF8">
    <property type="entry name" value="HAD SUPERFAMILY HYDROLASE-LIKE, TYPE 3"/>
    <property type="match status" value="1"/>
</dbReference>
<dbReference type="STRING" id="1125712.HMPREF1316_0363"/>
<dbReference type="Proteomes" id="UP000016638">
    <property type="component" value="Unassembled WGS sequence"/>
</dbReference>
<dbReference type="AlphaFoldDB" id="U2V846"/>
<dbReference type="Pfam" id="PF08282">
    <property type="entry name" value="Hydrolase_3"/>
    <property type="match status" value="1"/>
</dbReference>
<protein>
    <submittedName>
        <fullName evidence="1">Cof-like hydrolase</fullName>
    </submittedName>
</protein>
<sequence length="286" mass="31152">MIKLILTDMDNTLLPFQQPASERAIDAIHQLTEQGVFFGPASGRDWDSVLESFRGDSRCMQTALLSNGKKIYAHGCLINETAVDRDSMVTMAHMVYDLPGVYVSGRGDTGGFISGTTRKNLMGTFWGSKRASELCAPDDIPEFPIITAGLHFEEGSEDVDNVAWGQRVREACPKLDLISPGSRMFDVVPRGWSKASGLRVLQILLAIDVNEIVCFGDSDNDAQILRAAGHSVAVANANDKVRGIARHHIGPCDEDAVGHALEDLADLGEDAFEKWDEAYAASRRGE</sequence>
<keyword evidence="1" id="KW-0378">Hydrolase</keyword>
<proteinExistence type="predicted"/>
<dbReference type="GO" id="GO:0000287">
    <property type="term" value="F:magnesium ion binding"/>
    <property type="evidence" value="ECO:0007669"/>
    <property type="project" value="TreeGrafter"/>
</dbReference>
<reference evidence="1 2" key="1">
    <citation type="submission" date="2013-08" db="EMBL/GenBank/DDBJ databases">
        <authorList>
            <person name="Durkin A.S."/>
            <person name="Haft D.R."/>
            <person name="McCorrison J."/>
            <person name="Torralba M."/>
            <person name="Gillis M."/>
            <person name="Haft D.H."/>
            <person name="Methe B."/>
            <person name="Sutton G."/>
            <person name="Nelson K.E."/>
        </authorList>
    </citation>
    <scope>NUCLEOTIDE SEQUENCE [LARGE SCALE GENOMIC DNA]</scope>
    <source>
        <strain evidence="1 2">F0195</strain>
    </source>
</reference>
<dbReference type="GO" id="GO:0005829">
    <property type="term" value="C:cytosol"/>
    <property type="evidence" value="ECO:0007669"/>
    <property type="project" value="TreeGrafter"/>
</dbReference>
<dbReference type="InterPro" id="IPR023214">
    <property type="entry name" value="HAD_sf"/>
</dbReference>
<dbReference type="SUPFAM" id="SSF56784">
    <property type="entry name" value="HAD-like"/>
    <property type="match status" value="1"/>
</dbReference>
<gene>
    <name evidence="1" type="ORF">HMPREF1316_0363</name>
</gene>
<dbReference type="PANTHER" id="PTHR10000">
    <property type="entry name" value="PHOSPHOSERINE PHOSPHATASE"/>
    <property type="match status" value="1"/>
</dbReference>
<dbReference type="PATRIC" id="fig|1125712.3.peg.990"/>
<evidence type="ECO:0000313" key="1">
    <source>
        <dbReference type="EMBL" id="ERL08771.1"/>
    </source>
</evidence>
<comment type="caution">
    <text evidence="1">The sequence shown here is derived from an EMBL/GenBank/DDBJ whole genome shotgun (WGS) entry which is preliminary data.</text>
</comment>
<accession>U2V846</accession>
<organism evidence="1 2">
    <name type="scientific">Olsenella profusa F0195</name>
    <dbReference type="NCBI Taxonomy" id="1125712"/>
    <lineage>
        <taxon>Bacteria</taxon>
        <taxon>Bacillati</taxon>
        <taxon>Actinomycetota</taxon>
        <taxon>Coriobacteriia</taxon>
        <taxon>Coriobacteriales</taxon>
        <taxon>Atopobiaceae</taxon>
        <taxon>Olsenella</taxon>
    </lineage>
</organism>
<name>U2V846_9ACTN</name>
<dbReference type="Gene3D" id="3.30.1240.10">
    <property type="match status" value="1"/>
</dbReference>
<dbReference type="EMBL" id="AWEZ01000043">
    <property type="protein sequence ID" value="ERL08771.1"/>
    <property type="molecule type" value="Genomic_DNA"/>
</dbReference>
<evidence type="ECO:0000313" key="2">
    <source>
        <dbReference type="Proteomes" id="UP000016638"/>
    </source>
</evidence>
<dbReference type="SFLD" id="SFLDS00003">
    <property type="entry name" value="Haloacid_Dehalogenase"/>
    <property type="match status" value="1"/>
</dbReference>
<dbReference type="RefSeq" id="WP_021725911.1">
    <property type="nucleotide sequence ID" value="NZ_AWEZ01000043.1"/>
</dbReference>
<keyword evidence="2" id="KW-1185">Reference proteome</keyword>
<dbReference type="InterPro" id="IPR036412">
    <property type="entry name" value="HAD-like_sf"/>
</dbReference>
<dbReference type="eggNOG" id="COG0561">
    <property type="taxonomic scope" value="Bacteria"/>
</dbReference>
<dbReference type="SFLD" id="SFLDG01140">
    <property type="entry name" value="C2.B:_Phosphomannomutase_and_P"/>
    <property type="match status" value="1"/>
</dbReference>
<dbReference type="GO" id="GO:0016791">
    <property type="term" value="F:phosphatase activity"/>
    <property type="evidence" value="ECO:0007669"/>
    <property type="project" value="TreeGrafter"/>
</dbReference>